<dbReference type="EMBL" id="NDWU01000022">
    <property type="protein sequence ID" value="PUA31217.1"/>
    <property type="molecule type" value="Genomic_DNA"/>
</dbReference>
<dbReference type="EC" id="1.1.1.22" evidence="3 7"/>
<dbReference type="GO" id="GO:0051287">
    <property type="term" value="F:NAD binding"/>
    <property type="evidence" value="ECO:0007669"/>
    <property type="project" value="InterPro"/>
</dbReference>
<evidence type="ECO:0000259" key="11">
    <source>
        <dbReference type="SMART" id="SM00984"/>
    </source>
</evidence>
<dbReference type="Gene3D" id="1.20.5.100">
    <property type="entry name" value="Cytochrome c1, transmembrane anchor, C-terminal"/>
    <property type="match status" value="1"/>
</dbReference>
<dbReference type="Pfam" id="PF03721">
    <property type="entry name" value="UDPG_MGDP_dh_N"/>
    <property type="match status" value="1"/>
</dbReference>
<dbReference type="InterPro" id="IPR017476">
    <property type="entry name" value="UDP-Glc/GDP-Man"/>
</dbReference>
<feature type="binding site" evidence="10">
    <location>
        <position position="37"/>
    </location>
    <ligand>
        <name>NAD(+)</name>
        <dbReference type="ChEBI" id="CHEBI:57540"/>
    </ligand>
</feature>
<dbReference type="InterPro" id="IPR036291">
    <property type="entry name" value="NAD(P)-bd_dom_sf"/>
</dbReference>
<sequence>MGYKVCVVGSGYVGLVTAACFASRGMEVTCVDIDKQRVEKIRRGEPPIHEPGLEEILAKVTSDGMLRATEEYAEGMDGADFSFVCVGTPPKPDGSIDLSYVASAAEAIGRNLHLASKNHTVVVKSTVVPGTTSGVIAPILESSSGMKAGQGFSLAFNPEFLREGSAVEDTFNPDRIIIGEHDEGSGQRLLDLYREFYGNRLPPFMVTNTVNAELIKYANNAFLAMKVSFINEIANICQRIPGADVEVVAKGIGLDKRIGPLFLRAGLGYAGPCLPKDLSALVNHARSLGYDSLLLRAVQLTNENQPYQAVLLAKSLLKTLRGKRVALLGLAFKPNTDDVRGAVSLRLVGMLLREGAEVVVFDPKGLENARKLLGTEVLYAGSAEECIKGADCCIVVTEWDEFRKLRPEDFLRLMRTPAVVDGRRIYDPKEFGGKLMYAAIGYCPLSR</sequence>
<dbReference type="InterPro" id="IPR014027">
    <property type="entry name" value="UDP-Glc/GDP-Man_DH_C"/>
</dbReference>
<feature type="active site" description="Nucleophile" evidence="8">
    <location>
        <position position="273"/>
    </location>
</feature>
<feature type="binding site" evidence="10">
    <location>
        <position position="276"/>
    </location>
    <ligand>
        <name>NAD(+)</name>
        <dbReference type="ChEBI" id="CHEBI:57540"/>
    </ligand>
</feature>
<dbReference type="GO" id="GO:0003979">
    <property type="term" value="F:UDP-glucose 6-dehydrogenase activity"/>
    <property type="evidence" value="ECO:0007669"/>
    <property type="project" value="UniProtKB-EC"/>
</dbReference>
<evidence type="ECO:0000313" key="13">
    <source>
        <dbReference type="Proteomes" id="UP000244066"/>
    </source>
</evidence>
<accession>A0A2R7Y1J0</accession>
<keyword evidence="5 7" id="KW-0520">NAD</keyword>
<evidence type="ECO:0000256" key="6">
    <source>
        <dbReference type="ARBA" id="ARBA00047473"/>
    </source>
</evidence>
<dbReference type="PANTHER" id="PTHR43750">
    <property type="entry name" value="UDP-GLUCOSE 6-DEHYDROGENASE TUAD"/>
    <property type="match status" value="1"/>
</dbReference>
<dbReference type="PIRSF" id="PIRSF500134">
    <property type="entry name" value="UDPglc_DH_bac"/>
    <property type="match status" value="1"/>
</dbReference>
<dbReference type="InterPro" id="IPR001732">
    <property type="entry name" value="UDP-Glc/GDP-Man_DH_N"/>
</dbReference>
<dbReference type="UniPathway" id="UPA00038">
    <property type="reaction ID" value="UER00491"/>
</dbReference>
<dbReference type="InterPro" id="IPR028357">
    <property type="entry name" value="UDPglc_DH_bac"/>
</dbReference>
<dbReference type="PIRSF" id="PIRSF000124">
    <property type="entry name" value="UDPglc_GDPman_dh"/>
    <property type="match status" value="1"/>
</dbReference>
<dbReference type="SUPFAM" id="SSF51735">
    <property type="entry name" value="NAD(P)-binding Rossmann-fold domains"/>
    <property type="match status" value="1"/>
</dbReference>
<name>A0A2R7Y1J0_9ARCH</name>
<feature type="binding site" evidence="9">
    <location>
        <begin position="160"/>
        <end position="163"/>
    </location>
    <ligand>
        <name>substrate</name>
    </ligand>
</feature>
<comment type="pathway">
    <text evidence="1">Nucleotide-sugar biosynthesis; UDP-alpha-D-glucuronate biosynthesis; UDP-alpha-D-glucuronate from UDP-alpha-D-glucose: step 1/1.</text>
</comment>
<comment type="catalytic activity">
    <reaction evidence="6 7">
        <text>UDP-alpha-D-glucose + 2 NAD(+) + H2O = UDP-alpha-D-glucuronate + 2 NADH + 3 H(+)</text>
        <dbReference type="Rhea" id="RHEA:23596"/>
        <dbReference type="ChEBI" id="CHEBI:15377"/>
        <dbReference type="ChEBI" id="CHEBI:15378"/>
        <dbReference type="ChEBI" id="CHEBI:57540"/>
        <dbReference type="ChEBI" id="CHEBI:57945"/>
        <dbReference type="ChEBI" id="CHEBI:58052"/>
        <dbReference type="ChEBI" id="CHEBI:58885"/>
        <dbReference type="EC" id="1.1.1.22"/>
    </reaction>
</comment>
<organism evidence="12 13">
    <name type="scientific">Candidatus Terraquivivens tikiterensis</name>
    <dbReference type="NCBI Taxonomy" id="1980982"/>
    <lineage>
        <taxon>Archaea</taxon>
        <taxon>Nitrososphaerota</taxon>
        <taxon>Candidatus Wolframiiraptoraceae</taxon>
        <taxon>Candidatus Terraquivivens</taxon>
    </lineage>
</organism>
<reference evidence="12 13" key="1">
    <citation type="submission" date="2017-04" db="EMBL/GenBank/DDBJ databases">
        <title>Draft Aigarchaeota genome from a New Zealand hot spring.</title>
        <authorList>
            <person name="Reysenbach A.-L."/>
            <person name="Donaho J.A."/>
            <person name="Gerhart J."/>
            <person name="Kelley J.F."/>
            <person name="Kouba K."/>
            <person name="Podar M."/>
            <person name="Stott M."/>
        </authorList>
    </citation>
    <scope>NUCLEOTIDE SEQUENCE [LARGE SCALE GENOMIC DNA]</scope>
    <source>
        <strain evidence="12">NZ13_MG1</strain>
    </source>
</reference>
<feature type="binding site" evidence="10">
    <location>
        <position position="32"/>
    </location>
    <ligand>
        <name>NAD(+)</name>
        <dbReference type="ChEBI" id="CHEBI:57540"/>
    </ligand>
</feature>
<dbReference type="Pfam" id="PF00984">
    <property type="entry name" value="UDPG_MGDP_dh"/>
    <property type="match status" value="1"/>
</dbReference>
<feature type="binding site" evidence="9">
    <location>
        <position position="216"/>
    </location>
    <ligand>
        <name>substrate</name>
    </ligand>
</feature>
<proteinExistence type="inferred from homology"/>
<feature type="binding site" evidence="10">
    <location>
        <position position="126"/>
    </location>
    <ligand>
        <name>NAD(+)</name>
        <dbReference type="ChEBI" id="CHEBI:57540"/>
    </ligand>
</feature>
<dbReference type="NCBIfam" id="TIGR03026">
    <property type="entry name" value="NDP-sugDHase"/>
    <property type="match status" value="1"/>
</dbReference>
<dbReference type="InterPro" id="IPR014026">
    <property type="entry name" value="UDP-Glc/GDP-Man_DH_dimer"/>
</dbReference>
<comment type="similarity">
    <text evidence="2 7">Belongs to the UDP-glucose/GDP-mannose dehydrogenase family.</text>
</comment>
<dbReference type="PROSITE" id="PS51257">
    <property type="entry name" value="PROKAR_LIPOPROTEIN"/>
    <property type="match status" value="1"/>
</dbReference>
<evidence type="ECO:0000256" key="8">
    <source>
        <dbReference type="PIRSR" id="PIRSR500134-1"/>
    </source>
</evidence>
<evidence type="ECO:0000256" key="3">
    <source>
        <dbReference type="ARBA" id="ARBA00012954"/>
    </source>
</evidence>
<feature type="binding site" evidence="10">
    <location>
        <position position="88"/>
    </location>
    <ligand>
        <name>NAD(+)</name>
        <dbReference type="ChEBI" id="CHEBI:57540"/>
    </ligand>
</feature>
<feature type="binding site" evidence="9">
    <location>
        <position position="333"/>
    </location>
    <ligand>
        <name>substrate</name>
    </ligand>
</feature>
<dbReference type="GO" id="GO:0006065">
    <property type="term" value="P:UDP-glucuronate biosynthetic process"/>
    <property type="evidence" value="ECO:0007669"/>
    <property type="project" value="UniProtKB-UniPathway"/>
</dbReference>
<dbReference type="AlphaFoldDB" id="A0A2R7Y1J0"/>
<dbReference type="Pfam" id="PF03720">
    <property type="entry name" value="UDPG_MGDP_dh_C"/>
    <property type="match status" value="1"/>
</dbReference>
<evidence type="ECO:0000256" key="2">
    <source>
        <dbReference type="ARBA" id="ARBA00006601"/>
    </source>
</evidence>
<comment type="caution">
    <text evidence="12">The sequence shown here is derived from an EMBL/GenBank/DDBJ whole genome shotgun (WGS) entry which is preliminary data.</text>
</comment>
<protein>
    <recommendedName>
        <fullName evidence="3 7">UDP-glucose 6-dehydrogenase</fullName>
        <ecNumber evidence="3 7">1.1.1.22</ecNumber>
    </recommendedName>
</protein>
<evidence type="ECO:0000256" key="9">
    <source>
        <dbReference type="PIRSR" id="PIRSR500134-2"/>
    </source>
</evidence>
<feature type="binding site" evidence="10">
    <location>
        <position position="340"/>
    </location>
    <ligand>
        <name>NAD(+)</name>
        <dbReference type="ChEBI" id="CHEBI:57540"/>
    </ligand>
</feature>
<feature type="domain" description="UDP-glucose/GDP-mannose dehydrogenase C-terminal" evidence="11">
    <location>
        <begin position="326"/>
        <end position="428"/>
    </location>
</feature>
<evidence type="ECO:0000256" key="1">
    <source>
        <dbReference type="ARBA" id="ARBA00004701"/>
    </source>
</evidence>
<feature type="binding site" evidence="10">
    <location>
        <position position="163"/>
    </location>
    <ligand>
        <name>NAD(+)</name>
        <dbReference type="ChEBI" id="CHEBI:57540"/>
    </ligand>
</feature>
<evidence type="ECO:0000313" key="12">
    <source>
        <dbReference type="EMBL" id="PUA31217.1"/>
    </source>
</evidence>
<evidence type="ECO:0000256" key="10">
    <source>
        <dbReference type="PIRSR" id="PIRSR500134-3"/>
    </source>
</evidence>
<evidence type="ECO:0000256" key="4">
    <source>
        <dbReference type="ARBA" id="ARBA00023002"/>
    </source>
</evidence>
<dbReference type="GO" id="GO:0000271">
    <property type="term" value="P:polysaccharide biosynthetic process"/>
    <property type="evidence" value="ECO:0007669"/>
    <property type="project" value="InterPro"/>
</dbReference>
<dbReference type="Proteomes" id="UP000244066">
    <property type="component" value="Unassembled WGS sequence"/>
</dbReference>
<feature type="binding site" evidence="9">
    <location>
        <begin position="262"/>
        <end position="266"/>
    </location>
    <ligand>
        <name>substrate</name>
    </ligand>
</feature>
<dbReference type="SUPFAM" id="SSF52413">
    <property type="entry name" value="UDP-glucose/GDP-mannose dehydrogenase C-terminal domain"/>
    <property type="match status" value="1"/>
</dbReference>
<dbReference type="SMART" id="SM00984">
    <property type="entry name" value="UDPG_MGDP_dh_C"/>
    <property type="match status" value="1"/>
</dbReference>
<dbReference type="Gene3D" id="3.40.50.720">
    <property type="entry name" value="NAD(P)-binding Rossmann-like Domain"/>
    <property type="match status" value="2"/>
</dbReference>
<keyword evidence="4 7" id="KW-0560">Oxidoreductase</keyword>
<evidence type="ECO:0000256" key="5">
    <source>
        <dbReference type="ARBA" id="ARBA00023027"/>
    </source>
</evidence>
<evidence type="ECO:0000256" key="7">
    <source>
        <dbReference type="PIRNR" id="PIRNR000124"/>
    </source>
</evidence>
<dbReference type="InterPro" id="IPR036220">
    <property type="entry name" value="UDP-Glc/GDP-Man_DH_C_sf"/>
</dbReference>
<gene>
    <name evidence="12" type="ORF">B9J98_07095</name>
</gene>
<dbReference type="InterPro" id="IPR008927">
    <property type="entry name" value="6-PGluconate_DH-like_C_sf"/>
</dbReference>
<dbReference type="SUPFAM" id="SSF48179">
    <property type="entry name" value="6-phosphogluconate dehydrogenase C-terminal domain-like"/>
    <property type="match status" value="1"/>
</dbReference>
<dbReference type="PANTHER" id="PTHR43750:SF3">
    <property type="entry name" value="UDP-GLUCOSE 6-DEHYDROGENASE TUAD"/>
    <property type="match status" value="1"/>
</dbReference>